<dbReference type="EMBL" id="CP002026">
    <property type="protein sequence ID" value="ADH89241.1"/>
    <property type="molecule type" value="Genomic_DNA"/>
</dbReference>
<feature type="region of interest" description="Disordered" evidence="1">
    <location>
        <begin position="195"/>
        <end position="238"/>
    </location>
</feature>
<organism evidence="6 7">
    <name type="scientific">Ancylobacter novellus (strain ATCC 8093 / DSM 506 / JCM 20403 / CCM 1077 / IAM 12100 / NBRC 12443 / NCIMB 10456)</name>
    <name type="common">Starkeya novella</name>
    <dbReference type="NCBI Taxonomy" id="639283"/>
    <lineage>
        <taxon>Bacteria</taxon>
        <taxon>Pseudomonadati</taxon>
        <taxon>Pseudomonadota</taxon>
        <taxon>Alphaproteobacteria</taxon>
        <taxon>Hyphomicrobiales</taxon>
        <taxon>Xanthobacteraceae</taxon>
        <taxon>Ancylobacter</taxon>
    </lineage>
</organism>
<accession>D6ZZA5</accession>
<feature type="region of interest" description="Disordered" evidence="1">
    <location>
        <begin position="100"/>
        <end position="165"/>
    </location>
</feature>
<feature type="compositionally biased region" description="Basic and acidic residues" evidence="1">
    <location>
        <begin position="195"/>
        <end position="215"/>
    </location>
</feature>
<proteinExistence type="predicted"/>
<dbReference type="Pfam" id="PF15615">
    <property type="entry name" value="TerB_C"/>
    <property type="match status" value="1"/>
</dbReference>
<dbReference type="InterPro" id="IPR029024">
    <property type="entry name" value="TerB-like"/>
</dbReference>
<dbReference type="RefSeq" id="WP_013166745.1">
    <property type="nucleotide sequence ID" value="NC_014217.1"/>
</dbReference>
<gene>
    <name evidence="6" type="ordered locus">Snov_1941</name>
</gene>
<dbReference type="eggNOG" id="COG3409">
    <property type="taxonomic scope" value="Bacteria"/>
</dbReference>
<feature type="compositionally biased region" description="Pro residues" evidence="1">
    <location>
        <begin position="104"/>
        <end position="117"/>
    </location>
</feature>
<dbReference type="InterPro" id="IPR007791">
    <property type="entry name" value="DjlA_N"/>
</dbReference>
<sequence>MRVYAGANTLLGVIIAALIVSSVFAQDVPYNVSQIQRALVDHGYNIGAVDGLWGRRSINALAAFQKSEGLPATGELSDETVEKLLQSPQPRVMAPARAITPALPAGPTPSPQAPVVPTPVQRRDPEPPPSMSPSKEEAVLSRPVEVARQAPAPASTPAQNVSPPATSYRPGWIGIAIIAAGVFLVLVRRGRAARRAEATRARDTAGIKAPPRDLKQTAPPSVVATSPKVQPKPVPATGHMSEDLKASIAAHNVSVGKAINVKQAADDLGVLAVAAAIGAELPMPVAPSRADDAFPLDALKASLAAHNAGVGQAIRAAPKIARDRSFIERLTGSMGRDTSPRSDGWIPANQTVTVGKHVLSGGLIYVGSRLPQSGNGHQAENCLINPRLAIGSRGDPGGHTMGYWPSYSEITAEARRSYLDWLAGPRSDPSTYIGYVFLYFYGLERRLMLEQHAPDAERVVDEVRRLLRIYGSHHSFRRYAQDLLSSYELQSARDPEPVSPGEAAGGYEVPLSIKAALGVRVRDGRAIEADLLLAYVMAHPETSVRTPAKRALEELRALFALELGKRNPDGFMISASRAKRLSASYRACSGTFEVEISPFGGDLPDISGYSRPLKAGRELLEICTGQLEDYSRAVGRAGGPPTLAILARLPLSIREVRARLVSNAPLRQLEALSGATSVTSIEQLRTIVGSADGTDLSRAKLRDLAGVLAAFGFGITADPAFAARTAKADEPVVLFRLSRPAATPTELEPSPHYAHMQATLMLALLVATIDGTLHEQERQGLIARVAAAKELPEDERRRLMAELVAQGSSPGRLSDWMKRLKDLEAVDGDRVADMLVAAAAADGRIEPGEVALLEKLFSRLGLEDSALYTRLHGGIATPLTDMDNELPVVVPAGQQPAAASIPPPPTGKDSRPALRVDLSRLEAIRRETRSASGVLANIFAEEETAAEPEILITADRDTAEDVMFEGLEGRYGCLLADLAERDEWSSADFEQLARQAGLMPGAARQILNDWSLDRYDELVLEGEDVVLVNRHLLPSSSAAIPAASVADSRVDA</sequence>
<feature type="compositionally biased region" description="Polar residues" evidence="1">
    <location>
        <begin position="156"/>
        <end position="165"/>
    </location>
</feature>
<dbReference type="SUPFAM" id="SSF158682">
    <property type="entry name" value="TerB-like"/>
    <property type="match status" value="1"/>
</dbReference>
<feature type="domain" description="Co-chaperone DjlA N-terminal" evidence="3">
    <location>
        <begin position="758"/>
        <end position="866"/>
    </location>
</feature>
<evidence type="ECO:0000259" key="3">
    <source>
        <dbReference type="Pfam" id="PF05099"/>
    </source>
</evidence>
<dbReference type="KEGG" id="sno:Snov_1941"/>
<name>D6ZZA5_ANCN5</name>
<reference evidence="6 7" key="1">
    <citation type="journal article" date="2012" name="Stand. Genomic Sci.">
        <title>Complete genome sequence of the facultatively chemolithoautotrophic and methylotrophic alpha Proteobacterium Starkeya novella type strain (ATCC 8093(T)).</title>
        <authorList>
            <person name="Kappler U."/>
            <person name="Davenport K."/>
            <person name="Beatson S."/>
            <person name="Lucas S."/>
            <person name="Lapidus A."/>
            <person name="Copeland A."/>
            <person name="Berry K.W."/>
            <person name="Glavina Del Rio T."/>
            <person name="Hammon N."/>
            <person name="Dalin E."/>
            <person name="Tice H."/>
            <person name="Pitluck S."/>
            <person name="Richardson P."/>
            <person name="Bruce D."/>
            <person name="Goodwin L.A."/>
            <person name="Han C."/>
            <person name="Tapia R."/>
            <person name="Detter J.C."/>
            <person name="Chang Y.J."/>
            <person name="Jeffries C.D."/>
            <person name="Land M."/>
            <person name="Hauser L."/>
            <person name="Kyrpides N.C."/>
            <person name="Goker M."/>
            <person name="Ivanova N."/>
            <person name="Klenk H.P."/>
            <person name="Woyke T."/>
        </authorList>
    </citation>
    <scope>NUCLEOTIDE SEQUENCE [LARGE SCALE GENOMIC DNA]</scope>
    <source>
        <strain evidence="7">ATCC 8093 / DSM 506 / JCM 20403 / CCM 1077 / IAM 12100 / NBRC 12443 / NCIMB 10456</strain>
    </source>
</reference>
<dbReference type="InterPro" id="IPR036366">
    <property type="entry name" value="PGBDSf"/>
</dbReference>
<dbReference type="InterPro" id="IPR036365">
    <property type="entry name" value="PGBD-like_sf"/>
</dbReference>
<dbReference type="HOGENOM" id="CLU_290679_0_0_5"/>
<feature type="domain" description="TerB-C" evidence="5">
    <location>
        <begin position="909"/>
        <end position="1034"/>
    </location>
</feature>
<dbReference type="Gene3D" id="1.10.101.10">
    <property type="entry name" value="PGBD-like superfamily/PGBD"/>
    <property type="match status" value="1"/>
</dbReference>
<dbReference type="Gene3D" id="1.10.3680.10">
    <property type="entry name" value="TerB-like"/>
    <property type="match status" value="1"/>
</dbReference>
<evidence type="ECO:0000259" key="2">
    <source>
        <dbReference type="Pfam" id="PF01471"/>
    </source>
</evidence>
<dbReference type="Pfam" id="PF01471">
    <property type="entry name" value="PG_binding_1"/>
    <property type="match status" value="1"/>
</dbReference>
<keyword evidence="7" id="KW-1185">Reference proteome</keyword>
<dbReference type="Pfam" id="PF05099">
    <property type="entry name" value="TerB"/>
    <property type="match status" value="1"/>
</dbReference>
<dbReference type="InterPro" id="IPR002477">
    <property type="entry name" value="Peptidoglycan-bd-like"/>
</dbReference>
<dbReference type="Pfam" id="PF13208">
    <property type="entry name" value="TerB_N"/>
    <property type="match status" value="1"/>
</dbReference>
<feature type="domain" description="Peptidoglycan binding-like" evidence="2">
    <location>
        <begin position="31"/>
        <end position="84"/>
    </location>
</feature>
<feature type="domain" description="TerB N-terminal" evidence="4">
    <location>
        <begin position="348"/>
        <end position="548"/>
    </location>
</feature>
<evidence type="ECO:0000313" key="7">
    <source>
        <dbReference type="Proteomes" id="UP000006633"/>
    </source>
</evidence>
<dbReference type="OrthoDB" id="227636at2"/>
<evidence type="ECO:0000313" key="6">
    <source>
        <dbReference type="EMBL" id="ADH89241.1"/>
    </source>
</evidence>
<dbReference type="AlphaFoldDB" id="D6ZZA5"/>
<dbReference type="InterPro" id="IPR028932">
    <property type="entry name" value="TerB-C"/>
</dbReference>
<evidence type="ECO:0000259" key="5">
    <source>
        <dbReference type="Pfam" id="PF15615"/>
    </source>
</evidence>
<dbReference type="InterPro" id="IPR025266">
    <property type="entry name" value="TerB_N"/>
</dbReference>
<dbReference type="SUPFAM" id="SSF47090">
    <property type="entry name" value="PGBD-like"/>
    <property type="match status" value="1"/>
</dbReference>
<dbReference type="eggNOG" id="COG3793">
    <property type="taxonomic scope" value="Bacteria"/>
</dbReference>
<dbReference type="Proteomes" id="UP000006633">
    <property type="component" value="Chromosome"/>
</dbReference>
<dbReference type="CDD" id="cd07176">
    <property type="entry name" value="terB"/>
    <property type="match status" value="1"/>
</dbReference>
<evidence type="ECO:0000259" key="4">
    <source>
        <dbReference type="Pfam" id="PF13208"/>
    </source>
</evidence>
<protein>
    <submittedName>
        <fullName evidence="6">Peptidoglycan-binding domain 1 protein</fullName>
    </submittedName>
</protein>
<evidence type="ECO:0000256" key="1">
    <source>
        <dbReference type="SAM" id="MobiDB-lite"/>
    </source>
</evidence>
<dbReference type="STRING" id="639283.Snov_1941"/>